<evidence type="ECO:0000256" key="3">
    <source>
        <dbReference type="ARBA" id="ARBA00022670"/>
    </source>
</evidence>
<keyword evidence="7" id="KW-1185">Reference proteome</keyword>
<dbReference type="GO" id="GO:0006508">
    <property type="term" value="P:proteolysis"/>
    <property type="evidence" value="ECO:0007669"/>
    <property type="project" value="UniProtKB-KW"/>
</dbReference>
<keyword evidence="2 6" id="KW-0031">Aminopeptidase</keyword>
<evidence type="ECO:0000256" key="1">
    <source>
        <dbReference type="ARBA" id="ARBA00009528"/>
    </source>
</evidence>
<dbReference type="PANTHER" id="PTHR11963">
    <property type="entry name" value="LEUCINE AMINOPEPTIDASE-RELATED"/>
    <property type="match status" value="1"/>
</dbReference>
<keyword evidence="4" id="KW-0378">Hydrolase</keyword>
<gene>
    <name evidence="6" type="primary">NPEPL1_4</name>
    <name evidence="6" type="ORF">FOL47_010606</name>
</gene>
<dbReference type="Gene3D" id="3.40.630.10">
    <property type="entry name" value="Zn peptidases"/>
    <property type="match status" value="1"/>
</dbReference>
<dbReference type="PANTHER" id="PTHR11963:SF48">
    <property type="entry name" value="DIPEPTIDASE B, ISOFORM A"/>
    <property type="match status" value="1"/>
</dbReference>
<dbReference type="AlphaFoldDB" id="A0A7J6L1H7"/>
<name>A0A7J6L1H7_PERCH</name>
<dbReference type="InterPro" id="IPR000819">
    <property type="entry name" value="Peptidase_M17_C"/>
</dbReference>
<evidence type="ECO:0000313" key="7">
    <source>
        <dbReference type="Proteomes" id="UP000591131"/>
    </source>
</evidence>
<dbReference type="GO" id="GO:0005737">
    <property type="term" value="C:cytoplasm"/>
    <property type="evidence" value="ECO:0007669"/>
    <property type="project" value="InterPro"/>
</dbReference>
<dbReference type="CDD" id="cd00433">
    <property type="entry name" value="Peptidase_M17"/>
    <property type="match status" value="1"/>
</dbReference>
<reference evidence="6 7" key="1">
    <citation type="submission" date="2020-04" db="EMBL/GenBank/DDBJ databases">
        <title>Perkinsus chesapeaki whole genome sequence.</title>
        <authorList>
            <person name="Bogema D.R."/>
        </authorList>
    </citation>
    <scope>NUCLEOTIDE SEQUENCE [LARGE SCALE GENOMIC DNA]</scope>
    <source>
        <strain evidence="6">ATCC PRA-425</strain>
    </source>
</reference>
<comment type="caution">
    <text evidence="6">The sequence shown here is derived from an EMBL/GenBank/DDBJ whole genome shotgun (WGS) entry which is preliminary data.</text>
</comment>
<dbReference type="Pfam" id="PF00883">
    <property type="entry name" value="Peptidase_M17"/>
    <property type="match status" value="1"/>
</dbReference>
<organism evidence="6 7">
    <name type="scientific">Perkinsus chesapeaki</name>
    <name type="common">Clam parasite</name>
    <name type="synonym">Perkinsus andrewsi</name>
    <dbReference type="NCBI Taxonomy" id="330153"/>
    <lineage>
        <taxon>Eukaryota</taxon>
        <taxon>Sar</taxon>
        <taxon>Alveolata</taxon>
        <taxon>Perkinsozoa</taxon>
        <taxon>Perkinsea</taxon>
        <taxon>Perkinsida</taxon>
        <taxon>Perkinsidae</taxon>
        <taxon>Perkinsus</taxon>
    </lineage>
</organism>
<comment type="similarity">
    <text evidence="1">Belongs to the peptidase M17 family.</text>
</comment>
<dbReference type="GO" id="GO:0030145">
    <property type="term" value="F:manganese ion binding"/>
    <property type="evidence" value="ECO:0007669"/>
    <property type="project" value="InterPro"/>
</dbReference>
<dbReference type="Proteomes" id="UP000591131">
    <property type="component" value="Unassembled WGS sequence"/>
</dbReference>
<dbReference type="GO" id="GO:0070006">
    <property type="term" value="F:metalloaminopeptidase activity"/>
    <property type="evidence" value="ECO:0007669"/>
    <property type="project" value="InterPro"/>
</dbReference>
<accession>A0A7J6L1H7</accession>
<evidence type="ECO:0000313" key="6">
    <source>
        <dbReference type="EMBL" id="KAF4653288.1"/>
    </source>
</evidence>
<protein>
    <submittedName>
        <fullName evidence="6">Putative aminopeptidase npepl1</fullName>
    </submittedName>
</protein>
<dbReference type="PRINTS" id="PR00481">
    <property type="entry name" value="LAMNOPPTDASE"/>
</dbReference>
<dbReference type="InterPro" id="IPR011356">
    <property type="entry name" value="Leucine_aapep/pepB"/>
</dbReference>
<evidence type="ECO:0000256" key="4">
    <source>
        <dbReference type="ARBA" id="ARBA00022801"/>
    </source>
</evidence>
<evidence type="ECO:0000259" key="5">
    <source>
        <dbReference type="Pfam" id="PF00883"/>
    </source>
</evidence>
<evidence type="ECO:0000256" key="2">
    <source>
        <dbReference type="ARBA" id="ARBA00022438"/>
    </source>
</evidence>
<dbReference type="SUPFAM" id="SSF53187">
    <property type="entry name" value="Zn-dependent exopeptidases"/>
    <property type="match status" value="1"/>
</dbReference>
<sequence length="550" mass="58686">MPKQKATEATGETSAAKRPRVIENVDELLWKGYGQQLVFGNAVHLESSKSIFLVGQLKALEAFAKKPAGSVPESVVERVNTFIRMKSGSDSPATPSQTVEYLVDGGQLRKVVIVCVPHEASRNNNVIRHQFLHQDRRSVVPGKSFISTNKEKDPARPDAVARALVKFPEFTGMDDNPITVLALGSMSSDAAATGLAVARASHKLNFSSKRAKKLTELAKSNIVVWSGDGEKVDVGRLSVVAENIRRAALLTELPANLLNTRTYLKAIKDIVGELRGKGRIEVKVIEGEELEEQGFGGMWNVGKASPGDKSIALVGKGIVYDTGGLAIKTKDGMMGMKSDMGGSAGLLGAFAALVETEKLKKPLHFIGCLAENSIGPESYRQGDVITLYSGLTVEVNNTDCEGRLVLADGVAYAAKHLDPEMIIDMATLTYAQSVVTGSSHAAIFSNCESLEKDAVDAGKTSGDLVYPVLFCPEVHKAQLRSDIADLKNQPTPGAGCSCAGSFIYENLIAAAGNDDIKFLHVDMASFSTNLDGRASGFGVALVHQLLKNDA</sequence>
<feature type="domain" description="Cytosol aminopeptidase" evidence="5">
    <location>
        <begin position="249"/>
        <end position="541"/>
    </location>
</feature>
<proteinExistence type="inferred from homology"/>
<dbReference type="EMBL" id="JAAPAO010000835">
    <property type="protein sequence ID" value="KAF4653288.1"/>
    <property type="molecule type" value="Genomic_DNA"/>
</dbReference>
<dbReference type="OrthoDB" id="412814at2759"/>
<keyword evidence="3" id="KW-0645">Protease</keyword>